<dbReference type="Proteomes" id="UP000027222">
    <property type="component" value="Unassembled WGS sequence"/>
</dbReference>
<organism evidence="1 2">
    <name type="scientific">Galerina marginata (strain CBS 339.88)</name>
    <dbReference type="NCBI Taxonomy" id="685588"/>
    <lineage>
        <taxon>Eukaryota</taxon>
        <taxon>Fungi</taxon>
        <taxon>Dikarya</taxon>
        <taxon>Basidiomycota</taxon>
        <taxon>Agaricomycotina</taxon>
        <taxon>Agaricomycetes</taxon>
        <taxon>Agaricomycetidae</taxon>
        <taxon>Agaricales</taxon>
        <taxon>Agaricineae</taxon>
        <taxon>Strophariaceae</taxon>
        <taxon>Galerina</taxon>
    </lineage>
</organism>
<sequence length="177" mass="19329">MYTHAVCTADDGDGDYPDEWSGGNRVVSKWVLSESKHHPRRGAQPKIKSLLVALVNACTCSRACTPLASTCHPPLITCVLLPSRLPRLPRPAKLTTHGNIRPCIPTRSSNLPCSEVIVISNDVRRRLDAGSSIGVIDRTRSKNSTSGRAKPHTCGYNIVDGPFLDSRAQVQHGEKRR</sequence>
<name>A0A067TA78_GALM3</name>
<accession>A0A067TA78</accession>
<dbReference type="EMBL" id="KL142378">
    <property type="protein sequence ID" value="KDR76804.1"/>
    <property type="molecule type" value="Genomic_DNA"/>
</dbReference>
<evidence type="ECO:0000313" key="1">
    <source>
        <dbReference type="EMBL" id="KDR76804.1"/>
    </source>
</evidence>
<keyword evidence="2" id="KW-1185">Reference proteome</keyword>
<protein>
    <submittedName>
        <fullName evidence="1">Uncharacterized protein</fullName>
    </submittedName>
</protein>
<proteinExistence type="predicted"/>
<dbReference type="AlphaFoldDB" id="A0A067TA78"/>
<gene>
    <name evidence="1" type="ORF">GALMADRAFT_454642</name>
</gene>
<evidence type="ECO:0000313" key="2">
    <source>
        <dbReference type="Proteomes" id="UP000027222"/>
    </source>
</evidence>
<dbReference type="HOGENOM" id="CLU_1517957_0_0_1"/>
<reference evidence="2" key="1">
    <citation type="journal article" date="2014" name="Proc. Natl. Acad. Sci. U.S.A.">
        <title>Extensive sampling of basidiomycete genomes demonstrates inadequacy of the white-rot/brown-rot paradigm for wood decay fungi.</title>
        <authorList>
            <person name="Riley R."/>
            <person name="Salamov A.A."/>
            <person name="Brown D.W."/>
            <person name="Nagy L.G."/>
            <person name="Floudas D."/>
            <person name="Held B.W."/>
            <person name="Levasseur A."/>
            <person name="Lombard V."/>
            <person name="Morin E."/>
            <person name="Otillar R."/>
            <person name="Lindquist E.A."/>
            <person name="Sun H."/>
            <person name="LaButti K.M."/>
            <person name="Schmutz J."/>
            <person name="Jabbour D."/>
            <person name="Luo H."/>
            <person name="Baker S.E."/>
            <person name="Pisabarro A.G."/>
            <person name="Walton J.D."/>
            <person name="Blanchette R.A."/>
            <person name="Henrissat B."/>
            <person name="Martin F."/>
            <person name="Cullen D."/>
            <person name="Hibbett D.S."/>
            <person name="Grigoriev I.V."/>
        </authorList>
    </citation>
    <scope>NUCLEOTIDE SEQUENCE [LARGE SCALE GENOMIC DNA]</scope>
    <source>
        <strain evidence="2">CBS 339.88</strain>
    </source>
</reference>